<name>A0A0F7ZS72_9HYPO</name>
<feature type="compositionally biased region" description="Polar residues" evidence="1">
    <location>
        <begin position="44"/>
        <end position="58"/>
    </location>
</feature>
<organism evidence="2 3">
    <name type="scientific">Hirsutella minnesotensis 3608</name>
    <dbReference type="NCBI Taxonomy" id="1043627"/>
    <lineage>
        <taxon>Eukaryota</taxon>
        <taxon>Fungi</taxon>
        <taxon>Dikarya</taxon>
        <taxon>Ascomycota</taxon>
        <taxon>Pezizomycotina</taxon>
        <taxon>Sordariomycetes</taxon>
        <taxon>Hypocreomycetidae</taxon>
        <taxon>Hypocreales</taxon>
        <taxon>Ophiocordycipitaceae</taxon>
        <taxon>Hirsutella</taxon>
    </lineage>
</organism>
<evidence type="ECO:0000313" key="2">
    <source>
        <dbReference type="EMBL" id="KJZ70858.1"/>
    </source>
</evidence>
<gene>
    <name evidence="2" type="ORF">HIM_09772</name>
</gene>
<proteinExistence type="predicted"/>
<feature type="region of interest" description="Disordered" evidence="1">
    <location>
        <begin position="1"/>
        <end position="64"/>
    </location>
</feature>
<feature type="region of interest" description="Disordered" evidence="1">
    <location>
        <begin position="413"/>
        <end position="480"/>
    </location>
</feature>
<dbReference type="AlphaFoldDB" id="A0A0F7ZS72"/>
<dbReference type="OrthoDB" id="4927086at2759"/>
<evidence type="ECO:0000256" key="1">
    <source>
        <dbReference type="SAM" id="MobiDB-lite"/>
    </source>
</evidence>
<evidence type="ECO:0008006" key="4">
    <source>
        <dbReference type="Google" id="ProtNLM"/>
    </source>
</evidence>
<feature type="compositionally biased region" description="Polar residues" evidence="1">
    <location>
        <begin position="413"/>
        <end position="432"/>
    </location>
</feature>
<dbReference type="Proteomes" id="UP000054481">
    <property type="component" value="Unassembled WGS sequence"/>
</dbReference>
<dbReference type="EMBL" id="KQ030603">
    <property type="protein sequence ID" value="KJZ70858.1"/>
    <property type="molecule type" value="Genomic_DNA"/>
</dbReference>
<keyword evidence="3" id="KW-1185">Reference proteome</keyword>
<reference evidence="2 3" key="1">
    <citation type="journal article" date="2014" name="Genome Biol. Evol.">
        <title>Comparative genomics and transcriptomics analyses reveal divergent lifestyle features of nematode endoparasitic fungus Hirsutella minnesotensis.</title>
        <authorList>
            <person name="Lai Y."/>
            <person name="Liu K."/>
            <person name="Zhang X."/>
            <person name="Zhang X."/>
            <person name="Li K."/>
            <person name="Wang N."/>
            <person name="Shu C."/>
            <person name="Wu Y."/>
            <person name="Wang C."/>
            <person name="Bushley K.E."/>
            <person name="Xiang M."/>
            <person name="Liu X."/>
        </authorList>
    </citation>
    <scope>NUCLEOTIDE SEQUENCE [LARGE SCALE GENOMIC DNA]</scope>
    <source>
        <strain evidence="2 3">3608</strain>
    </source>
</reference>
<protein>
    <recommendedName>
        <fullName evidence="4">CCHC-type domain-containing protein</fullName>
    </recommendedName>
</protein>
<accession>A0A0F7ZS72</accession>
<evidence type="ECO:0000313" key="3">
    <source>
        <dbReference type="Proteomes" id="UP000054481"/>
    </source>
</evidence>
<sequence length="498" mass="54420">MAPASGSHADSNASRQGIRPPPDSAARKSHLKPSFPTEARRNDSLSPVQQPTQSISRTETPEAAVTEGAQLDEVSNLLKPTNNAERAPISITEAVEKIARDQTAAHDARLAVLRALSEAFEQATRQFTSDAENSIAKQAATKFLNFWNQSLTDLGEPPKPTYSSVLASGRKPKGQLPVTAPAPLQRKQQTAIRLQERPPVAPPKEDLGVFVRLDADARHETTKDTQSGPTSPLESALTCAASRRPSRLTDLRGVEINYEEAVKEETTCQTGLKPISVRPSRHDSGGMPTKTLIVSFMEPAQRPWRLFGASRLARYIDKPSIPSQCDKCWDFHARHSCDRTARCRRCGKTDHRGQECAALEQCANCLGPHCADEPKCPARPKRAHGMVRRLTREERRLVRQAGAQLFAQQRMQTTNHNVPEQSRQNPDSSQLRPSEPQAAGEDGSSGRNAAQERAAPSPPCIVVATTPPSPPPASHDNQFALHWPASHILSLKTQSGSE</sequence>